<protein>
    <recommendedName>
        <fullName evidence="5">Sulfatase N-terminal domain-containing protein</fullName>
    </recommendedName>
</protein>
<name>A0A4R5D7J9_9ACTN</name>
<feature type="domain" description="Sulfatase N-terminal" evidence="5">
    <location>
        <begin position="5"/>
        <end position="361"/>
    </location>
</feature>
<evidence type="ECO:0000256" key="2">
    <source>
        <dbReference type="ARBA" id="ARBA00022723"/>
    </source>
</evidence>
<keyword evidence="2" id="KW-0479">Metal-binding</keyword>
<evidence type="ECO:0000313" key="7">
    <source>
        <dbReference type="Proteomes" id="UP000294739"/>
    </source>
</evidence>
<organism evidence="6 7">
    <name type="scientific">Jiangella asiatica</name>
    <dbReference type="NCBI Taxonomy" id="2530372"/>
    <lineage>
        <taxon>Bacteria</taxon>
        <taxon>Bacillati</taxon>
        <taxon>Actinomycetota</taxon>
        <taxon>Actinomycetes</taxon>
        <taxon>Jiangellales</taxon>
        <taxon>Jiangellaceae</taxon>
        <taxon>Jiangella</taxon>
    </lineage>
</organism>
<proteinExistence type="inferred from homology"/>
<evidence type="ECO:0000313" key="6">
    <source>
        <dbReference type="EMBL" id="TDE08637.1"/>
    </source>
</evidence>
<evidence type="ECO:0000259" key="5">
    <source>
        <dbReference type="Pfam" id="PF00884"/>
    </source>
</evidence>
<dbReference type="OrthoDB" id="9777306at2"/>
<accession>A0A4R5D7J9</accession>
<dbReference type="RefSeq" id="WP_131896661.1">
    <property type="nucleotide sequence ID" value="NZ_SMKZ01000023.1"/>
</dbReference>
<keyword evidence="3" id="KW-0378">Hydrolase</keyword>
<dbReference type="PROSITE" id="PS00149">
    <property type="entry name" value="SULFATASE_2"/>
    <property type="match status" value="1"/>
</dbReference>
<comment type="caution">
    <text evidence="6">The sequence shown here is derived from an EMBL/GenBank/DDBJ whole genome shotgun (WGS) entry which is preliminary data.</text>
</comment>
<dbReference type="InterPro" id="IPR000917">
    <property type="entry name" value="Sulfatase_N"/>
</dbReference>
<evidence type="ECO:0000256" key="1">
    <source>
        <dbReference type="ARBA" id="ARBA00008779"/>
    </source>
</evidence>
<dbReference type="Gene3D" id="3.40.720.10">
    <property type="entry name" value="Alkaline Phosphatase, subunit A"/>
    <property type="match status" value="1"/>
</dbReference>
<gene>
    <name evidence="6" type="ORF">E1269_17105</name>
</gene>
<evidence type="ECO:0000256" key="3">
    <source>
        <dbReference type="ARBA" id="ARBA00022801"/>
    </source>
</evidence>
<keyword evidence="7" id="KW-1185">Reference proteome</keyword>
<reference evidence="6 7" key="1">
    <citation type="submission" date="2019-03" db="EMBL/GenBank/DDBJ databases">
        <title>Draft genome sequences of novel Actinobacteria.</title>
        <authorList>
            <person name="Sahin N."/>
            <person name="Ay H."/>
            <person name="Saygin H."/>
        </authorList>
    </citation>
    <scope>NUCLEOTIDE SEQUENCE [LARGE SCALE GENOMIC DNA]</scope>
    <source>
        <strain evidence="6 7">5K138</strain>
    </source>
</reference>
<dbReference type="PANTHER" id="PTHR45953">
    <property type="entry name" value="IDURONATE 2-SULFATASE"/>
    <property type="match status" value="1"/>
</dbReference>
<dbReference type="Pfam" id="PF00884">
    <property type="entry name" value="Sulfatase"/>
    <property type="match status" value="1"/>
</dbReference>
<feature type="compositionally biased region" description="Basic and acidic residues" evidence="4">
    <location>
        <begin position="457"/>
        <end position="466"/>
    </location>
</feature>
<dbReference type="Proteomes" id="UP000294739">
    <property type="component" value="Unassembled WGS sequence"/>
</dbReference>
<dbReference type="PANTHER" id="PTHR45953:SF1">
    <property type="entry name" value="IDURONATE 2-SULFATASE"/>
    <property type="match status" value="1"/>
</dbReference>
<dbReference type="EMBL" id="SMKZ01000023">
    <property type="protein sequence ID" value="TDE08637.1"/>
    <property type="molecule type" value="Genomic_DNA"/>
</dbReference>
<comment type="similarity">
    <text evidence="1">Belongs to the sulfatase family.</text>
</comment>
<dbReference type="InParanoid" id="A0A4R5D7J9"/>
<dbReference type="GO" id="GO:0008484">
    <property type="term" value="F:sulfuric ester hydrolase activity"/>
    <property type="evidence" value="ECO:0007669"/>
    <property type="project" value="TreeGrafter"/>
</dbReference>
<dbReference type="SUPFAM" id="SSF53649">
    <property type="entry name" value="Alkaline phosphatase-like"/>
    <property type="match status" value="1"/>
</dbReference>
<feature type="region of interest" description="Disordered" evidence="4">
    <location>
        <begin position="456"/>
        <end position="481"/>
    </location>
</feature>
<dbReference type="GO" id="GO:0005737">
    <property type="term" value="C:cytoplasm"/>
    <property type="evidence" value="ECO:0007669"/>
    <property type="project" value="TreeGrafter"/>
</dbReference>
<dbReference type="InterPro" id="IPR017850">
    <property type="entry name" value="Alkaline_phosphatase_core_sf"/>
</dbReference>
<evidence type="ECO:0000256" key="4">
    <source>
        <dbReference type="SAM" id="MobiDB-lite"/>
    </source>
</evidence>
<dbReference type="InterPro" id="IPR024607">
    <property type="entry name" value="Sulfatase_CS"/>
</dbReference>
<sequence length="502" mass="55331">MTGRPNVLVIQADQFRSDCFGAAGNPDVRTPALDALAADGVLYTDAFCPLPVCTPSRYSLLSGRYVHQHGGWTNRSTLAPGIDTFPRALRRAGYRTAAVGKMHFTPTYLDVGYDSLLLAEQHGPGRYDDDYHRDLRAAGLAPVVDLLDQEEPLRSSAGPAYWTTYGAGRSDLPEEWHSTTWIGNHALAELDGWGDGGGQLLHVSFIKPHHPFDPPAPWDALYDPAGLRLPPGWTETIPEPDRRHAEEYFGYDGLTESALRTVLAHYYATITHLDHWIGLLLERLRRRGLYEDTLIVFTSDHGEYLGFHHLLLKNGPMYDPLAKVPLVVKFPASDGAERAGERDGSLVSLVDVATTVLAAAGLEPEAPLPGLDLADPAAARACVFAENRHGRPAAMARTATRKLLAYGDDGGDAFYDLAADPHELDNRIDDPACAVQVRDLRDALARWLFDTPPPDYLDERAPRVDRPNVPQPDPDRHTEHRDWFAARVTEAAARPGFAPWRA</sequence>
<dbReference type="AlphaFoldDB" id="A0A4R5D7J9"/>
<dbReference type="GO" id="GO:0046872">
    <property type="term" value="F:metal ion binding"/>
    <property type="evidence" value="ECO:0007669"/>
    <property type="project" value="UniProtKB-KW"/>
</dbReference>